<sequence>MDRFLKFCILLVLIFCVNFNKNLPVENLCLFRATTGFPCPSCGMTRAYIHALNLDFKNALKYHPLFPLPAFLFVIIAFRKKIKIFDSIYNNNFLITCLIIIFIGVYIFRFMNDFPYREPFTFNYDSHFYTILEILNLVKK</sequence>
<protein>
    <recommendedName>
        <fullName evidence="4">DUF2752 domain-containing protein</fullName>
    </recommendedName>
</protein>
<dbReference type="Proteomes" id="UP000010793">
    <property type="component" value="Chromosome"/>
</dbReference>
<keyword evidence="1" id="KW-0812">Transmembrane</keyword>
<keyword evidence="1" id="KW-0472">Membrane</keyword>
<reference evidence="2 3" key="1">
    <citation type="journal article" date="2013" name="Genome Announc.">
        <title>Complete Genome Sequence of the Porcine Strain Brachyspira pilosicoli P43/6/78(T.).</title>
        <authorList>
            <person name="Lin C."/>
            <person name="den Bakker H.C."/>
            <person name="Suzuki H."/>
            <person name="Lefebure T."/>
            <person name="Ponnala L."/>
            <person name="Sun Q."/>
            <person name="Stanhope M.J."/>
            <person name="Wiedmann M."/>
            <person name="Duhamel G.E."/>
        </authorList>
    </citation>
    <scope>NUCLEOTIDE SEQUENCE [LARGE SCALE GENOMIC DNA]</scope>
    <source>
        <strain evidence="2 3">P43/6/78</strain>
    </source>
</reference>
<proteinExistence type="predicted"/>
<dbReference type="InterPro" id="IPR021215">
    <property type="entry name" value="DUF2752"/>
</dbReference>
<feature type="transmembrane region" description="Helical" evidence="1">
    <location>
        <begin position="91"/>
        <end position="111"/>
    </location>
</feature>
<evidence type="ECO:0000313" key="2">
    <source>
        <dbReference type="EMBL" id="AGA66826.1"/>
    </source>
</evidence>
<evidence type="ECO:0008006" key="4">
    <source>
        <dbReference type="Google" id="ProtNLM"/>
    </source>
</evidence>
<dbReference type="KEGG" id="bpip:BPP43_08140"/>
<name>A0A3B6VLQ8_BRAPL</name>
<keyword evidence="3" id="KW-1185">Reference proteome</keyword>
<dbReference type="AlphaFoldDB" id="A0A3B6VLQ8"/>
<gene>
    <name evidence="2" type="ORF">BPP43_08140</name>
</gene>
<dbReference type="Pfam" id="PF10825">
    <property type="entry name" value="DUF2752"/>
    <property type="match status" value="1"/>
</dbReference>
<dbReference type="RefSeq" id="WP_015274617.1">
    <property type="nucleotide sequence ID" value="NC_019908.1"/>
</dbReference>
<keyword evidence="1" id="KW-1133">Transmembrane helix</keyword>
<dbReference type="EMBL" id="CP002873">
    <property type="protein sequence ID" value="AGA66826.1"/>
    <property type="molecule type" value="Genomic_DNA"/>
</dbReference>
<organism evidence="2 3">
    <name type="scientific">Brachyspira pilosicoli P43/6/78</name>
    <dbReference type="NCBI Taxonomy" id="1042417"/>
    <lineage>
        <taxon>Bacteria</taxon>
        <taxon>Pseudomonadati</taxon>
        <taxon>Spirochaetota</taxon>
        <taxon>Spirochaetia</taxon>
        <taxon>Brachyspirales</taxon>
        <taxon>Brachyspiraceae</taxon>
        <taxon>Brachyspira</taxon>
    </lineage>
</organism>
<evidence type="ECO:0000313" key="3">
    <source>
        <dbReference type="Proteomes" id="UP000010793"/>
    </source>
</evidence>
<evidence type="ECO:0000256" key="1">
    <source>
        <dbReference type="SAM" id="Phobius"/>
    </source>
</evidence>
<accession>A0A3B6VLQ8</accession>